<keyword evidence="2" id="KW-0813">Transport</keyword>
<protein>
    <submittedName>
        <fullName evidence="12">Protein transport protein sec20</fullName>
    </submittedName>
</protein>
<comment type="similarity">
    <text evidence="9">Belongs to the SEC20 family.</text>
</comment>
<accession>A0ABR4MX22</accession>
<dbReference type="InterPro" id="IPR005606">
    <property type="entry name" value="Sec20"/>
</dbReference>
<feature type="transmembrane region" description="Helical" evidence="10">
    <location>
        <begin position="206"/>
        <end position="224"/>
    </location>
</feature>
<dbReference type="InterPro" id="IPR056173">
    <property type="entry name" value="Sec20_C"/>
</dbReference>
<gene>
    <name evidence="12" type="primary">SEC20</name>
    <name evidence="12" type="ORF">HK105_208679</name>
</gene>
<keyword evidence="3 10" id="KW-0812">Transmembrane</keyword>
<evidence type="ECO:0000256" key="7">
    <source>
        <dbReference type="ARBA" id="ARBA00023054"/>
    </source>
</evidence>
<keyword evidence="13" id="KW-1185">Reference proteome</keyword>
<evidence type="ECO:0000256" key="2">
    <source>
        <dbReference type="ARBA" id="ARBA00022448"/>
    </source>
</evidence>
<evidence type="ECO:0000256" key="3">
    <source>
        <dbReference type="ARBA" id="ARBA00022692"/>
    </source>
</evidence>
<keyword evidence="8 10" id="KW-0472">Membrane</keyword>
<organism evidence="12 13">
    <name type="scientific">Polyrhizophydium stewartii</name>
    <dbReference type="NCBI Taxonomy" id="2732419"/>
    <lineage>
        <taxon>Eukaryota</taxon>
        <taxon>Fungi</taxon>
        <taxon>Fungi incertae sedis</taxon>
        <taxon>Chytridiomycota</taxon>
        <taxon>Chytridiomycota incertae sedis</taxon>
        <taxon>Chytridiomycetes</taxon>
        <taxon>Rhizophydiales</taxon>
        <taxon>Rhizophydiales incertae sedis</taxon>
        <taxon>Polyrhizophydium</taxon>
    </lineage>
</organism>
<name>A0ABR4MX22_9FUNG</name>
<dbReference type="Proteomes" id="UP001527925">
    <property type="component" value="Unassembled WGS sequence"/>
</dbReference>
<evidence type="ECO:0000256" key="5">
    <source>
        <dbReference type="ARBA" id="ARBA00022892"/>
    </source>
</evidence>
<evidence type="ECO:0000256" key="4">
    <source>
        <dbReference type="ARBA" id="ARBA00022824"/>
    </source>
</evidence>
<proteinExistence type="inferred from homology"/>
<comment type="caution">
    <text evidence="12">The sequence shown here is derived from an EMBL/GenBank/DDBJ whole genome shotgun (WGS) entry which is preliminary data.</text>
</comment>
<keyword evidence="5" id="KW-0931">ER-Golgi transport</keyword>
<evidence type="ECO:0000256" key="9">
    <source>
        <dbReference type="ARBA" id="ARBA00037934"/>
    </source>
</evidence>
<feature type="domain" description="Sec20 C-terminal" evidence="11">
    <location>
        <begin position="138"/>
        <end position="227"/>
    </location>
</feature>
<keyword evidence="6 10" id="KW-1133">Transmembrane helix</keyword>
<keyword evidence="7" id="KW-0175">Coiled coil</keyword>
<dbReference type="Pfam" id="PF03908">
    <property type="entry name" value="Sec20"/>
    <property type="match status" value="1"/>
</dbReference>
<dbReference type="EMBL" id="JADGIZ020000086">
    <property type="protein sequence ID" value="KAL2911829.1"/>
    <property type="molecule type" value="Genomic_DNA"/>
</dbReference>
<evidence type="ECO:0000256" key="10">
    <source>
        <dbReference type="SAM" id="Phobius"/>
    </source>
</evidence>
<dbReference type="PANTHER" id="PTHR12825">
    <property type="entry name" value="BNIP1-RELATED"/>
    <property type="match status" value="1"/>
</dbReference>
<evidence type="ECO:0000259" key="11">
    <source>
        <dbReference type="Pfam" id="PF03908"/>
    </source>
</evidence>
<dbReference type="PANTHER" id="PTHR12825:SF0">
    <property type="entry name" value="VESICLE TRANSPORT PROTEIN SEC20"/>
    <property type="match status" value="1"/>
</dbReference>
<reference evidence="12 13" key="1">
    <citation type="submission" date="2023-09" db="EMBL/GenBank/DDBJ databases">
        <title>Pangenome analysis of Batrachochytrium dendrobatidis and related Chytrids.</title>
        <authorList>
            <person name="Yacoub M.N."/>
            <person name="Stajich J.E."/>
            <person name="James T.Y."/>
        </authorList>
    </citation>
    <scope>NUCLEOTIDE SEQUENCE [LARGE SCALE GENOMIC DNA]</scope>
    <source>
        <strain evidence="12 13">JEL0888</strain>
    </source>
</reference>
<evidence type="ECO:0000256" key="6">
    <source>
        <dbReference type="ARBA" id="ARBA00022989"/>
    </source>
</evidence>
<evidence type="ECO:0000256" key="8">
    <source>
        <dbReference type="ARBA" id="ARBA00023136"/>
    </source>
</evidence>
<evidence type="ECO:0000313" key="12">
    <source>
        <dbReference type="EMBL" id="KAL2911829.1"/>
    </source>
</evidence>
<evidence type="ECO:0000256" key="1">
    <source>
        <dbReference type="ARBA" id="ARBA00004163"/>
    </source>
</evidence>
<sequence length="248" mass="26634">MSSAAAAAQALVARLDTALAALAADVDALRGAAARPQVAVLERSLQAQLAAANALHDVQELSDAVLDVPRQAGAAALRSDLDARRDTLLRLQSEYRVAVLAAYKAANAAAVEERNELLRSRKPAKPVDASNEALIRASNDITQGLEEAVKMMSAQVELSTETVRALEQSTATMSKTQAEYNVIADLLGASRLILRDLTNLDVKDRIILTIGLIIFLSTVVYVIGRRIWIPGYAWATGQCKHSTAWICF</sequence>
<comment type="subcellular location">
    <subcellularLocation>
        <location evidence="1">Endoplasmic reticulum membrane</location>
        <topology evidence="1">Single-pass type IV membrane protein</topology>
    </subcellularLocation>
</comment>
<evidence type="ECO:0000313" key="13">
    <source>
        <dbReference type="Proteomes" id="UP001527925"/>
    </source>
</evidence>
<keyword evidence="4" id="KW-0256">Endoplasmic reticulum</keyword>